<dbReference type="AlphaFoldDB" id="A0A6C0AXR1"/>
<evidence type="ECO:0000313" key="1">
    <source>
        <dbReference type="EMBL" id="QHS84306.1"/>
    </source>
</evidence>
<name>A0A6C0AXR1_9ZZZZ</name>
<sequence length="229" mass="26854">MGAICCVLCFNKSFHGLEMADYISNHLTSMIRKIEWGNGLFDNFNIKIDAEVKQNIAAKIVKHIKKNNIKVANLNGFITEYISLNIAGLIFHKFIWDIIYEPIQYKVAIKDSDINAYPVYEKINMEYKDIFTNKAIDNYTNNLKKQNYFKTFVIEFRKSRNLEEYNIEYQLGKEVISKHLESHLTLVINQIINNNNIDSFNYSDYMNTMISKKNIYESTVESSFYKVCP</sequence>
<protein>
    <submittedName>
        <fullName evidence="1">Uncharacterized protein</fullName>
    </submittedName>
</protein>
<proteinExistence type="predicted"/>
<reference evidence="1" key="1">
    <citation type="journal article" date="2020" name="Nature">
        <title>Giant virus diversity and host interactions through global metagenomics.</title>
        <authorList>
            <person name="Schulz F."/>
            <person name="Roux S."/>
            <person name="Paez-Espino D."/>
            <person name="Jungbluth S."/>
            <person name="Walsh D.A."/>
            <person name="Denef V.J."/>
            <person name="McMahon K.D."/>
            <person name="Konstantinidis K.T."/>
            <person name="Eloe-Fadrosh E.A."/>
            <person name="Kyrpides N.C."/>
            <person name="Woyke T."/>
        </authorList>
    </citation>
    <scope>NUCLEOTIDE SEQUENCE</scope>
    <source>
        <strain evidence="1">GVMAG-S-ERX555965-48</strain>
    </source>
</reference>
<organism evidence="1">
    <name type="scientific">viral metagenome</name>
    <dbReference type="NCBI Taxonomy" id="1070528"/>
    <lineage>
        <taxon>unclassified sequences</taxon>
        <taxon>metagenomes</taxon>
        <taxon>organismal metagenomes</taxon>
    </lineage>
</organism>
<dbReference type="EMBL" id="MN738779">
    <property type="protein sequence ID" value="QHS84306.1"/>
    <property type="molecule type" value="Genomic_DNA"/>
</dbReference>
<accession>A0A6C0AXR1</accession>